<comment type="caution">
    <text evidence="1">The sequence shown here is derived from an EMBL/GenBank/DDBJ whole genome shotgun (WGS) entry which is preliminary data.</text>
</comment>
<evidence type="ECO:0000313" key="1">
    <source>
        <dbReference type="EMBL" id="GAA0163808.1"/>
    </source>
</evidence>
<sequence>MGSEDDGESVVAFVGTKKSSKSKKSVGKNLFNFSAFDLIGDEEASGQPSDEEDEPVIEFSGKKNKSKFSVIEVSIFKFIETKH</sequence>
<dbReference type="Proteomes" id="UP001454036">
    <property type="component" value="Unassembled WGS sequence"/>
</dbReference>
<dbReference type="AlphaFoldDB" id="A0AAV3QJD9"/>
<name>A0AAV3QJD9_LITER</name>
<evidence type="ECO:0000313" key="2">
    <source>
        <dbReference type="Proteomes" id="UP001454036"/>
    </source>
</evidence>
<protein>
    <submittedName>
        <fullName evidence="1">Uncharacterized protein</fullName>
    </submittedName>
</protein>
<keyword evidence="2" id="KW-1185">Reference proteome</keyword>
<accession>A0AAV3QJD9</accession>
<organism evidence="1 2">
    <name type="scientific">Lithospermum erythrorhizon</name>
    <name type="common">Purple gromwell</name>
    <name type="synonym">Lithospermum officinale var. erythrorhizon</name>
    <dbReference type="NCBI Taxonomy" id="34254"/>
    <lineage>
        <taxon>Eukaryota</taxon>
        <taxon>Viridiplantae</taxon>
        <taxon>Streptophyta</taxon>
        <taxon>Embryophyta</taxon>
        <taxon>Tracheophyta</taxon>
        <taxon>Spermatophyta</taxon>
        <taxon>Magnoliopsida</taxon>
        <taxon>eudicotyledons</taxon>
        <taxon>Gunneridae</taxon>
        <taxon>Pentapetalae</taxon>
        <taxon>asterids</taxon>
        <taxon>lamiids</taxon>
        <taxon>Boraginales</taxon>
        <taxon>Boraginaceae</taxon>
        <taxon>Boraginoideae</taxon>
        <taxon>Lithospermeae</taxon>
        <taxon>Lithospermum</taxon>
    </lineage>
</organism>
<proteinExistence type="predicted"/>
<gene>
    <name evidence="1" type="ORF">LIER_19586</name>
</gene>
<reference evidence="1 2" key="1">
    <citation type="submission" date="2024-01" db="EMBL/GenBank/DDBJ databases">
        <title>The complete chloroplast genome sequence of Lithospermum erythrorhizon: insights into the phylogenetic relationship among Boraginaceae species and the maternal lineages of purple gromwells.</title>
        <authorList>
            <person name="Okada T."/>
            <person name="Watanabe K."/>
        </authorList>
    </citation>
    <scope>NUCLEOTIDE SEQUENCE [LARGE SCALE GENOMIC DNA]</scope>
</reference>
<dbReference type="EMBL" id="BAABME010004855">
    <property type="protein sequence ID" value="GAA0163808.1"/>
    <property type="molecule type" value="Genomic_DNA"/>
</dbReference>